<dbReference type="InterPro" id="IPR014001">
    <property type="entry name" value="Helicase_ATP-bd"/>
</dbReference>
<evidence type="ECO:0000259" key="9">
    <source>
        <dbReference type="PROSITE" id="PS50089"/>
    </source>
</evidence>
<protein>
    <submittedName>
        <fullName evidence="12">Uncharacterized protein</fullName>
    </submittedName>
</protein>
<evidence type="ECO:0000256" key="1">
    <source>
        <dbReference type="ARBA" id="ARBA00022723"/>
    </source>
</evidence>
<sequence length="1458" mass="165794">MHRSSIQLRFNAQAPETLVVFLDGRISPSTRSSDTDQEPPKKKRKGTSSSAAKAPLTSAASDDYLTLARVDLSIAFQKSPSESYPSPSSDGRRGKQPDERIEQHAVLLKQFSQIIDGEYQCRVVTIFGETLLDDVVHANIPSQTLEVLQKAIHHPIQRQQKDLLKSTFTISKPLGFDHDVQTLGFEHDPYIPTIDLCVRILVPIATDMTGSIGISRDDLFDFCTPKLISDVSDSWSPRDFYENVHVPRNAVVALAEIDEIKCKLYSFQKRAIQWLLWREGAQNAQQPPEAPNELPHGFVSTTDADGRQCFVSQFLGIATTDEQVPIRMGSGPRGGILAEEMGLGKTVEMMALLCLHRQDPSTKRIWSPGNLPQSSATLIITPPAILQQWKTELETLAPSLSVFIYNGLRVEAGKQDYDELLMRCMQHDVILTTYNVLGREIHYAGSADRNLRHKKRYEKRLSPLTQMVWWRVILDEAQMVESGISNAAKVAKLIPRQIAWCVSGTPVKKDARDLFGLLDFLRYQPYCNFSTKTWDRLVTHHKDVFKQIFRTLALRHTKDQIKDDLQLPPQKRVVITVPFTQIEEQHYSTMFKQMSEDLGLNLDGSPATEDWDPESSIQIEKMRSWLTRLRQTCLHPEVGGKNRKALGNAKGPLRTVGEVLEVMIEQNDTATRTEGRTLLLSKVRRGQILEHAEHSQDALKIWLQTLEEAKAIVQDCRDQLQAETDRLGLTEELVTMGESDDSEAAATTRTGPHRHRLRAAIEIEHMCTFFVANAYFQIKTDENLTKPESDDFYELERKEESAYEQAKLLRRELLREAHNKADALMTAIDDKVTHQAFVRIPEISPLKERSGIESRPYYDRLDELIAVMQKQGTQLEDWREETIKLLLLPLVDEEETDLQGDEYETSTKQQDEVYVYVDALRALIADRHDIVTGQENELIKHEMLVALRQAKEGGGHSPELLTQLLSIRNKLKPPKDLGSVRGMITQLRELKTALRGSTERGNSRAAAELMVVNSALDKLHQISTEQTKVVMGLDREIELFKDTMNLRLEYYRQLQAISDTVAPYEEELTEEARNATLLDKQATERQIKARITTLKSKARYFVYLRDEATDVETQRMCIICQQPFEMGVLTSCGHAYCVECLRLWWVTHRNCPTCKKHLSKNDFHQITFKPQELTMEEEAQPEEREISVAKGSENSGIYSGVRDTILNQIKNIDLEGSFGTKIDTLARHMLWIREHDPGAKSIVFSQYKDFLDVLSKAFRQFKIGFTGFDQKDGIQKFKHDPSKECFFLHARAHSSGLNLVNATHVFLCEPLINTAIELQAIARVHRIGQHQPTTVWMYLVEDTVEQSIYDISVTRRLAHMGQTATKDAMNDAANLESKIEMANTLELEHRPLDKLLDKDKKSGEMVGKDDLWNCLFRRRLGQTGRVSEEAEQGVARHLGAEAAEARLGLNQELTNGFS</sequence>
<keyword evidence="1" id="KW-0479">Metal-binding</keyword>
<dbReference type="InterPro" id="IPR000330">
    <property type="entry name" value="SNF2_N"/>
</dbReference>
<evidence type="ECO:0000256" key="3">
    <source>
        <dbReference type="ARBA" id="ARBA00022771"/>
    </source>
</evidence>
<dbReference type="SUPFAM" id="SSF52540">
    <property type="entry name" value="P-loop containing nucleoside triphosphate hydrolases"/>
    <property type="match status" value="2"/>
</dbReference>
<keyword evidence="2" id="KW-0547">Nucleotide-binding</keyword>
<evidence type="ECO:0000259" key="11">
    <source>
        <dbReference type="PROSITE" id="PS51194"/>
    </source>
</evidence>
<dbReference type="InterPro" id="IPR001841">
    <property type="entry name" value="Znf_RING"/>
</dbReference>
<dbReference type="InterPro" id="IPR027417">
    <property type="entry name" value="P-loop_NTPase"/>
</dbReference>
<dbReference type="Gene3D" id="3.30.40.10">
    <property type="entry name" value="Zinc/RING finger domain, C3HC4 (zinc finger)"/>
    <property type="match status" value="1"/>
</dbReference>
<dbReference type="PROSITE" id="PS50089">
    <property type="entry name" value="ZF_RING_2"/>
    <property type="match status" value="1"/>
</dbReference>
<proteinExistence type="predicted"/>
<dbReference type="InterPro" id="IPR017907">
    <property type="entry name" value="Znf_RING_CS"/>
</dbReference>
<organism evidence="12 13">
    <name type="scientific">Lepraria finkii</name>
    <dbReference type="NCBI Taxonomy" id="1340010"/>
    <lineage>
        <taxon>Eukaryota</taxon>
        <taxon>Fungi</taxon>
        <taxon>Dikarya</taxon>
        <taxon>Ascomycota</taxon>
        <taxon>Pezizomycotina</taxon>
        <taxon>Lecanoromycetes</taxon>
        <taxon>OSLEUM clade</taxon>
        <taxon>Lecanoromycetidae</taxon>
        <taxon>Lecanorales</taxon>
        <taxon>Lecanorineae</taxon>
        <taxon>Stereocaulaceae</taxon>
        <taxon>Lepraria</taxon>
    </lineage>
</organism>
<keyword evidence="3 7" id="KW-0863">Zinc-finger</keyword>
<dbReference type="InterPro" id="IPR052583">
    <property type="entry name" value="ATP-helicase/E3_Ub-Ligase"/>
</dbReference>
<feature type="domain" description="Helicase ATP-binding" evidence="10">
    <location>
        <begin position="326"/>
        <end position="524"/>
    </location>
</feature>
<dbReference type="SMART" id="SM00487">
    <property type="entry name" value="DEXDc"/>
    <property type="match status" value="1"/>
</dbReference>
<keyword evidence="13" id="KW-1185">Reference proteome</keyword>
<gene>
    <name evidence="12" type="ORF">ABVK25_005023</name>
</gene>
<dbReference type="PANTHER" id="PTHR45865:SF1">
    <property type="entry name" value="E3 UBIQUITIN-PROTEIN LIGASE SHPRH"/>
    <property type="match status" value="1"/>
</dbReference>
<feature type="region of interest" description="Disordered" evidence="8">
    <location>
        <begin position="25"/>
        <end position="55"/>
    </location>
</feature>
<dbReference type="Pfam" id="PF00176">
    <property type="entry name" value="SNF2-rel_dom"/>
    <property type="match status" value="1"/>
</dbReference>
<dbReference type="CDD" id="cd18793">
    <property type="entry name" value="SF2_C_SNF"/>
    <property type="match status" value="1"/>
</dbReference>
<feature type="compositionally biased region" description="Low complexity" evidence="8">
    <location>
        <begin position="79"/>
        <end position="89"/>
    </location>
</feature>
<dbReference type="Pfam" id="PF26021">
    <property type="entry name" value="Ferritin_C144_05"/>
    <property type="match status" value="1"/>
</dbReference>
<dbReference type="SMART" id="SM00184">
    <property type="entry name" value="RING"/>
    <property type="match status" value="1"/>
</dbReference>
<evidence type="ECO:0000313" key="13">
    <source>
        <dbReference type="Proteomes" id="UP001590951"/>
    </source>
</evidence>
<feature type="domain" description="Helicase C-terminal" evidence="11">
    <location>
        <begin position="1224"/>
        <end position="1385"/>
    </location>
</feature>
<dbReference type="SUPFAM" id="SSF57850">
    <property type="entry name" value="RING/U-box"/>
    <property type="match status" value="1"/>
</dbReference>
<evidence type="ECO:0000259" key="10">
    <source>
        <dbReference type="PROSITE" id="PS51192"/>
    </source>
</evidence>
<dbReference type="Pfam" id="PF00271">
    <property type="entry name" value="Helicase_C"/>
    <property type="match status" value="1"/>
</dbReference>
<dbReference type="CDD" id="cd18070">
    <property type="entry name" value="DEXQc_SHPRH"/>
    <property type="match status" value="1"/>
</dbReference>
<accession>A0ABR4BA29</accession>
<keyword evidence="6" id="KW-0067">ATP-binding</keyword>
<dbReference type="Gene3D" id="3.40.50.10810">
    <property type="entry name" value="Tandem AAA-ATPase domain"/>
    <property type="match status" value="1"/>
</dbReference>
<reference evidence="12 13" key="1">
    <citation type="submission" date="2024-09" db="EMBL/GenBank/DDBJ databases">
        <title>Rethinking Asexuality: The Enigmatic Case of Functional Sexual Genes in Lepraria (Stereocaulaceae).</title>
        <authorList>
            <person name="Doellman M."/>
            <person name="Sun Y."/>
            <person name="Barcenas-Pena A."/>
            <person name="Lumbsch H.T."/>
            <person name="Grewe F."/>
        </authorList>
    </citation>
    <scope>NUCLEOTIDE SEQUENCE [LARGE SCALE GENOMIC DNA]</scope>
    <source>
        <strain evidence="12 13">Grewe 0041</strain>
    </source>
</reference>
<dbReference type="PROSITE" id="PS00518">
    <property type="entry name" value="ZF_RING_1"/>
    <property type="match status" value="1"/>
</dbReference>
<dbReference type="PROSITE" id="PS51194">
    <property type="entry name" value="HELICASE_CTER"/>
    <property type="match status" value="1"/>
</dbReference>
<evidence type="ECO:0000313" key="12">
    <source>
        <dbReference type="EMBL" id="KAL2054719.1"/>
    </source>
</evidence>
<feature type="domain" description="RING-type" evidence="9">
    <location>
        <begin position="1117"/>
        <end position="1155"/>
    </location>
</feature>
<comment type="caution">
    <text evidence="12">The sequence shown here is derived from an EMBL/GenBank/DDBJ whole genome shotgun (WGS) entry which is preliminary data.</text>
</comment>
<dbReference type="PANTHER" id="PTHR45865">
    <property type="entry name" value="E3 UBIQUITIN-PROTEIN LIGASE SHPRH FAMILY MEMBER"/>
    <property type="match status" value="1"/>
</dbReference>
<dbReference type="Gene3D" id="3.40.50.300">
    <property type="entry name" value="P-loop containing nucleotide triphosphate hydrolases"/>
    <property type="match status" value="1"/>
</dbReference>
<feature type="region of interest" description="Disordered" evidence="8">
    <location>
        <begin position="78"/>
        <end position="98"/>
    </location>
</feature>
<dbReference type="InterPro" id="IPR038718">
    <property type="entry name" value="SNF2-like_sf"/>
</dbReference>
<dbReference type="Pfam" id="PF13920">
    <property type="entry name" value="zf-C3HC4_3"/>
    <property type="match status" value="1"/>
</dbReference>
<evidence type="ECO:0000256" key="2">
    <source>
        <dbReference type="ARBA" id="ARBA00022741"/>
    </source>
</evidence>
<dbReference type="PROSITE" id="PS51192">
    <property type="entry name" value="HELICASE_ATP_BIND_1"/>
    <property type="match status" value="1"/>
</dbReference>
<evidence type="ECO:0000256" key="4">
    <source>
        <dbReference type="ARBA" id="ARBA00022801"/>
    </source>
</evidence>
<dbReference type="EMBL" id="JBHFEH010000014">
    <property type="protein sequence ID" value="KAL2054719.1"/>
    <property type="molecule type" value="Genomic_DNA"/>
</dbReference>
<dbReference type="InterPro" id="IPR059033">
    <property type="entry name" value="C144_05_dom"/>
</dbReference>
<dbReference type="InterPro" id="IPR001650">
    <property type="entry name" value="Helicase_C-like"/>
</dbReference>
<evidence type="ECO:0000256" key="8">
    <source>
        <dbReference type="SAM" id="MobiDB-lite"/>
    </source>
</evidence>
<evidence type="ECO:0000256" key="6">
    <source>
        <dbReference type="ARBA" id="ARBA00022840"/>
    </source>
</evidence>
<keyword evidence="5" id="KW-0862">Zinc</keyword>
<evidence type="ECO:0000256" key="5">
    <source>
        <dbReference type="ARBA" id="ARBA00022833"/>
    </source>
</evidence>
<dbReference type="Proteomes" id="UP001590951">
    <property type="component" value="Unassembled WGS sequence"/>
</dbReference>
<dbReference type="InterPro" id="IPR013083">
    <property type="entry name" value="Znf_RING/FYVE/PHD"/>
</dbReference>
<keyword evidence="4" id="KW-0378">Hydrolase</keyword>
<evidence type="ECO:0000256" key="7">
    <source>
        <dbReference type="PROSITE-ProRule" id="PRU00175"/>
    </source>
</evidence>
<dbReference type="InterPro" id="IPR049730">
    <property type="entry name" value="SNF2/RAD54-like_C"/>
</dbReference>
<name>A0ABR4BA29_9LECA</name>
<dbReference type="SMART" id="SM00490">
    <property type="entry name" value="HELICc"/>
    <property type="match status" value="1"/>
</dbReference>